<gene>
    <name evidence="2" type="ORF">FOZ62_002102</name>
    <name evidence="1" type="ORF">FOZ63_007842</name>
</gene>
<proteinExistence type="predicted"/>
<dbReference type="Proteomes" id="UP000553632">
    <property type="component" value="Unassembled WGS sequence"/>
</dbReference>
<comment type="caution">
    <text evidence="2">The sequence shown here is derived from an EMBL/GenBank/DDBJ whole genome shotgun (WGS) entry which is preliminary data.</text>
</comment>
<reference evidence="3 4" key="1">
    <citation type="submission" date="2020-04" db="EMBL/GenBank/DDBJ databases">
        <title>Perkinsus olseni comparative genomics.</title>
        <authorList>
            <person name="Bogema D.R."/>
        </authorList>
    </citation>
    <scope>NUCLEOTIDE SEQUENCE [LARGE SCALE GENOMIC DNA]</scope>
    <source>
        <strain evidence="2">ATCC PRA-205</strain>
        <strain evidence="1 3">ATCC PRA-207</strain>
    </source>
</reference>
<sequence>SIEGESGPILAPSEGARAALVYLSFPSTIDRLAVINAPMLGAQATIYSMRAPSGGLAEIRSRLSLGLPDLHWGPPDWESTVSIVAEAKES</sequence>
<dbReference type="EMBL" id="JABANO010040956">
    <property type="protein sequence ID" value="KAF4681353.1"/>
    <property type="molecule type" value="Genomic_DNA"/>
</dbReference>
<organism evidence="2 4">
    <name type="scientific">Perkinsus olseni</name>
    <name type="common">Perkinsus atlanticus</name>
    <dbReference type="NCBI Taxonomy" id="32597"/>
    <lineage>
        <taxon>Eukaryota</taxon>
        <taxon>Sar</taxon>
        <taxon>Alveolata</taxon>
        <taxon>Perkinsozoa</taxon>
        <taxon>Perkinsea</taxon>
        <taxon>Perkinsida</taxon>
        <taxon>Perkinsidae</taxon>
        <taxon>Perkinsus</taxon>
    </lineage>
</organism>
<dbReference type="Proteomes" id="UP000574390">
    <property type="component" value="Unassembled WGS sequence"/>
</dbReference>
<evidence type="ECO:0000313" key="2">
    <source>
        <dbReference type="EMBL" id="KAF4698239.1"/>
    </source>
</evidence>
<accession>A0A7J6PQ14</accession>
<evidence type="ECO:0000313" key="3">
    <source>
        <dbReference type="Proteomes" id="UP000553632"/>
    </source>
</evidence>
<feature type="non-terminal residue" evidence="2">
    <location>
        <position position="1"/>
    </location>
</feature>
<evidence type="ECO:0000313" key="4">
    <source>
        <dbReference type="Proteomes" id="UP000574390"/>
    </source>
</evidence>
<evidence type="ECO:0000313" key="1">
    <source>
        <dbReference type="EMBL" id="KAF4681353.1"/>
    </source>
</evidence>
<name>A0A7J6PQ14_PEROL</name>
<dbReference type="EMBL" id="JABANM010035292">
    <property type="protein sequence ID" value="KAF4698239.1"/>
    <property type="molecule type" value="Genomic_DNA"/>
</dbReference>
<dbReference type="AlphaFoldDB" id="A0A7J6PQ14"/>
<keyword evidence="3" id="KW-1185">Reference proteome</keyword>
<protein>
    <submittedName>
        <fullName evidence="2">Uncharacterized protein</fullName>
    </submittedName>
</protein>